<feature type="region of interest" description="Disordered" evidence="8">
    <location>
        <begin position="48"/>
        <end position="74"/>
    </location>
</feature>
<evidence type="ECO:0000256" key="1">
    <source>
        <dbReference type="ARBA" id="ARBA00004167"/>
    </source>
</evidence>
<proteinExistence type="inferred from homology"/>
<evidence type="ECO:0000256" key="7">
    <source>
        <dbReference type="ARBA" id="ARBA00023136"/>
    </source>
</evidence>
<evidence type="ECO:0000313" key="10">
    <source>
        <dbReference type="EMBL" id="CAD9607821.1"/>
    </source>
</evidence>
<gene>
    <name evidence="10" type="ORF">LDAN0321_LOCUS18904</name>
</gene>
<keyword evidence="3" id="KW-0328">Glycosyltransferase</keyword>
<evidence type="ECO:0000256" key="9">
    <source>
        <dbReference type="SAM" id="Phobius"/>
    </source>
</evidence>
<keyword evidence="4" id="KW-0808">Transferase</keyword>
<dbReference type="PANTHER" id="PTHR21461">
    <property type="entry name" value="GLYCOSYLTRANSFERASE FAMILY 92 PROTEIN"/>
    <property type="match status" value="1"/>
</dbReference>
<keyword evidence="6 9" id="KW-1133">Transmembrane helix</keyword>
<dbReference type="InterPro" id="IPR008166">
    <property type="entry name" value="Glyco_transf_92"/>
</dbReference>
<evidence type="ECO:0000256" key="3">
    <source>
        <dbReference type="ARBA" id="ARBA00022676"/>
    </source>
</evidence>
<evidence type="ECO:0000256" key="8">
    <source>
        <dbReference type="SAM" id="MobiDB-lite"/>
    </source>
</evidence>
<reference evidence="10" key="1">
    <citation type="submission" date="2021-01" db="EMBL/GenBank/DDBJ databases">
        <authorList>
            <person name="Corre E."/>
            <person name="Pelletier E."/>
            <person name="Niang G."/>
            <person name="Scheremetjew M."/>
            <person name="Finn R."/>
            <person name="Kale V."/>
            <person name="Holt S."/>
            <person name="Cochrane G."/>
            <person name="Meng A."/>
            <person name="Brown T."/>
            <person name="Cohen L."/>
        </authorList>
    </citation>
    <scope>NUCLEOTIDE SEQUENCE</scope>
    <source>
        <strain evidence="10">B650</strain>
    </source>
</reference>
<name>A0A7S2LJM3_9STRA</name>
<evidence type="ECO:0000256" key="6">
    <source>
        <dbReference type="ARBA" id="ARBA00022989"/>
    </source>
</evidence>
<keyword evidence="7 9" id="KW-0472">Membrane</keyword>
<evidence type="ECO:0000256" key="4">
    <source>
        <dbReference type="ARBA" id="ARBA00022679"/>
    </source>
</evidence>
<protein>
    <recommendedName>
        <fullName evidence="11">Glycosyltransferase family 92 protein</fullName>
    </recommendedName>
</protein>
<feature type="transmembrane region" description="Helical" evidence="9">
    <location>
        <begin position="21"/>
        <end position="42"/>
    </location>
</feature>
<comment type="subcellular location">
    <subcellularLocation>
        <location evidence="1">Membrane</location>
        <topology evidence="1">Single-pass membrane protein</topology>
    </subcellularLocation>
</comment>
<dbReference type="GO" id="GO:0016757">
    <property type="term" value="F:glycosyltransferase activity"/>
    <property type="evidence" value="ECO:0007669"/>
    <property type="project" value="UniProtKB-KW"/>
</dbReference>
<evidence type="ECO:0008006" key="11">
    <source>
        <dbReference type="Google" id="ProtNLM"/>
    </source>
</evidence>
<comment type="similarity">
    <text evidence="2">Belongs to the glycosyltransferase 92 family.</text>
</comment>
<keyword evidence="5 9" id="KW-0812">Transmembrane</keyword>
<dbReference type="EMBL" id="HBGY01030414">
    <property type="protein sequence ID" value="CAD9607821.1"/>
    <property type="molecule type" value="Transcribed_RNA"/>
</dbReference>
<dbReference type="GO" id="GO:0016020">
    <property type="term" value="C:membrane"/>
    <property type="evidence" value="ECO:0007669"/>
    <property type="project" value="UniProtKB-SubCell"/>
</dbReference>
<feature type="region of interest" description="Disordered" evidence="8">
    <location>
        <begin position="126"/>
        <end position="152"/>
    </location>
</feature>
<dbReference type="GO" id="GO:0005737">
    <property type="term" value="C:cytoplasm"/>
    <property type="evidence" value="ECO:0007669"/>
    <property type="project" value="TreeGrafter"/>
</dbReference>
<dbReference type="PANTHER" id="PTHR21461:SF69">
    <property type="entry name" value="GLYCOSYLTRANSFERASE FAMILY 92 PROTEIN"/>
    <property type="match status" value="1"/>
</dbReference>
<dbReference type="AlphaFoldDB" id="A0A7S2LJM3"/>
<evidence type="ECO:0000256" key="2">
    <source>
        <dbReference type="ARBA" id="ARBA00007647"/>
    </source>
</evidence>
<dbReference type="Pfam" id="PF01697">
    <property type="entry name" value="Glyco_transf_92"/>
    <property type="match status" value="1"/>
</dbReference>
<sequence>MVRLSRNPNSRNATRVSYSPFSILKISFTMIVGIAVVNMIILQRALSDGSSDDNNHNGMDEYGSNPSNAHTQGKQNVVASSGIVGSTINQQNKQKQQNNQSQQQLLRPVGENKPNQLLENGIETVDTANQNRNKSIKSNHDKSNGNGGNDSVEADAKKIELRLNANDAGNVHAPILTAYAEPTFDYMAKPLPSRLHLTPGSLTSVEYSQVNSCSNLSGQFPINDEDSPPVELDPFLPWIHDVFPNAQGDKIHFVAQHRRRCHVGKPDWLERFMPQGSLFQHVPIKRTGKTNADGTTQYQLTSHEEADDDGIMTRFICRFHSITSDEIYETLSVFPHDYDYTTFRKGYPATFTEAGKDVHMVWSSQLAFDCPVPEALQTIIKSGHGVVDDYATVFLDLVPIRTATRFNAPKEFLAPKFNIPNSIKTTDMWGDDYILPPIESSGRIANIPICQPPSLAVVGSGGEKDIDATNEVVTKDPAKEPAVDAEAVETGVTVVGLNENEKKPHELVACTWASTNFLTRQNAANVKDGDRRLKEWIQHNLNVGFDHVYVYDNSGAFSKENSLKPVTDLFPPDKVTRIDWPAQICNNNLARVTDKGERSSQYAADASCRIRYGPQTKWLSFIDTDEYIVPVGKYDSLKSLFRDIEEKEDKKIINFYSARAKPHFKHIEFMKDGAPMPKADVPFLEAYNCEKEPPPKTFWMPAEKQIYRPDYVLHHFIHYPTVSTQSMMSEKETKEAGVTWRQRHNEERMGSARWVDELTEATMIHTKAVTIAEIGTGWEKKCKLQSCHFGFAFPEGEGLGEKKKQKDSDGNVMNCYPNPTVAKKWVPKLREELAKLEAR</sequence>
<organism evidence="10">
    <name type="scientific">Leptocylindrus danicus</name>
    <dbReference type="NCBI Taxonomy" id="163516"/>
    <lineage>
        <taxon>Eukaryota</taxon>
        <taxon>Sar</taxon>
        <taxon>Stramenopiles</taxon>
        <taxon>Ochrophyta</taxon>
        <taxon>Bacillariophyta</taxon>
        <taxon>Coscinodiscophyceae</taxon>
        <taxon>Chaetocerotophycidae</taxon>
        <taxon>Leptocylindrales</taxon>
        <taxon>Leptocylindraceae</taxon>
        <taxon>Leptocylindrus</taxon>
    </lineage>
</organism>
<accession>A0A7S2LJM3</accession>
<feature type="compositionally biased region" description="Polar residues" evidence="8">
    <location>
        <begin position="64"/>
        <end position="74"/>
    </location>
</feature>
<evidence type="ECO:0000256" key="5">
    <source>
        <dbReference type="ARBA" id="ARBA00022692"/>
    </source>
</evidence>